<dbReference type="OrthoDB" id="6397580at2"/>
<dbReference type="AlphaFoldDB" id="A0A136A5D2"/>
<dbReference type="STRING" id="1799789.AX660_10720"/>
<dbReference type="GO" id="GO:0051743">
    <property type="term" value="F:red chlorophyll catabolite reductase activity"/>
    <property type="evidence" value="ECO:0007669"/>
    <property type="project" value="InterPro"/>
</dbReference>
<name>A0A136A5D2_9ALTE</name>
<evidence type="ECO:0000313" key="2">
    <source>
        <dbReference type="Proteomes" id="UP000070299"/>
    </source>
</evidence>
<dbReference type="RefSeq" id="WP_068374873.1">
    <property type="nucleotide sequence ID" value="NZ_LSNE01000003.1"/>
</dbReference>
<protein>
    <recommendedName>
        <fullName evidence="3">Red chlorophyll catabolite reductase</fullName>
    </recommendedName>
</protein>
<dbReference type="Proteomes" id="UP000070299">
    <property type="component" value="Unassembled WGS sequence"/>
</dbReference>
<comment type="caution">
    <text evidence="1">The sequence shown here is derived from an EMBL/GenBank/DDBJ whole genome shotgun (WGS) entry which is preliminary data.</text>
</comment>
<evidence type="ECO:0000313" key="1">
    <source>
        <dbReference type="EMBL" id="KXI30429.1"/>
    </source>
</evidence>
<sequence length="283" mass="32238">MTQMPIETKPTMTAEFARHLDSGQKIDTSETYHEVLALRDRIWDYVQSQLSFTEDLGCADIHEFSDLSGNPLGRMRNFSGQGDNPVDWVIHSNIGSPENTFTNIHLTFWMKDNTDIPHLGLAFGTLPEAFYYADLMPRYELVCHPEHVEKYYAPVNQLAMEHLTALYQEGVKPFHAAMPFIRSSISPCGICGVGPLAFYKQHAEDKIMAMVEYWVNLVKNAKLDSDAAECAKRRHRDYQQRKNIVYLDPANPIAARLVGQEAADRLVRILAGEERNGQFYSHD</sequence>
<dbReference type="PANTHER" id="PTHR34685:SF2">
    <property type="entry name" value="RED CHLOROPHYLL CATABOLITE REDUCTASE, CHLOROPLASTIC"/>
    <property type="match status" value="1"/>
</dbReference>
<reference evidence="2" key="1">
    <citation type="submission" date="2016-02" db="EMBL/GenBank/DDBJ databases">
        <authorList>
            <person name="Schultz-Johansen M."/>
            <person name="Glaring M.A."/>
            <person name="Bech P.K."/>
            <person name="Stougaard P."/>
        </authorList>
    </citation>
    <scope>NUCLEOTIDE SEQUENCE [LARGE SCALE GENOMIC DNA]</scope>
    <source>
        <strain evidence="2">S66</strain>
    </source>
</reference>
<dbReference type="EMBL" id="LSNE01000003">
    <property type="protein sequence ID" value="KXI30429.1"/>
    <property type="molecule type" value="Genomic_DNA"/>
</dbReference>
<dbReference type="Gene3D" id="3.40.1500.20">
    <property type="match status" value="1"/>
</dbReference>
<dbReference type="Pfam" id="PF06405">
    <property type="entry name" value="RCC_reductase"/>
    <property type="match status" value="1"/>
</dbReference>
<evidence type="ECO:0008006" key="3">
    <source>
        <dbReference type="Google" id="ProtNLM"/>
    </source>
</evidence>
<keyword evidence="2" id="KW-1185">Reference proteome</keyword>
<organism evidence="1 2">
    <name type="scientific">Paraglaciecola hydrolytica</name>
    <dbReference type="NCBI Taxonomy" id="1799789"/>
    <lineage>
        <taxon>Bacteria</taxon>
        <taxon>Pseudomonadati</taxon>
        <taxon>Pseudomonadota</taxon>
        <taxon>Gammaproteobacteria</taxon>
        <taxon>Alteromonadales</taxon>
        <taxon>Alteromonadaceae</taxon>
        <taxon>Paraglaciecola</taxon>
    </lineage>
</organism>
<accession>A0A136A5D2</accession>
<dbReference type="InterPro" id="IPR009439">
    <property type="entry name" value="RCC_reductase"/>
</dbReference>
<proteinExistence type="predicted"/>
<gene>
    <name evidence="1" type="ORF">AX660_10720</name>
</gene>
<dbReference type="PANTHER" id="PTHR34685">
    <property type="entry name" value="RED CHLOROPHYLL CATABOLITE REDUCTASE, CHLOROPLASTIC"/>
    <property type="match status" value="1"/>
</dbReference>